<dbReference type="PROSITE" id="PS00886">
    <property type="entry name" value="ILVD_EDD_1"/>
    <property type="match status" value="1"/>
</dbReference>
<reference evidence="22" key="3">
    <citation type="submission" date="2015-04" db="UniProtKB">
        <authorList>
            <consortium name="EnsemblPlants"/>
        </authorList>
    </citation>
    <scope>IDENTIFICATION</scope>
    <source>
        <strain evidence="22">cv. Jemalong A17</strain>
    </source>
</reference>
<keyword evidence="5" id="KW-0479">Metal-binding</keyword>
<dbReference type="Proteomes" id="UP000002051">
    <property type="component" value="Chromosome 2"/>
</dbReference>
<dbReference type="UniPathway" id="UPA00047">
    <property type="reaction ID" value="UER00057"/>
</dbReference>
<dbReference type="GO" id="GO:0046872">
    <property type="term" value="F:metal ion binding"/>
    <property type="evidence" value="ECO:0007669"/>
    <property type="project" value="UniProtKB-KW"/>
</dbReference>
<feature type="domain" description="Dihydroxy-acid/6-phosphogluconate dehydratase C-terminal" evidence="19">
    <location>
        <begin position="404"/>
        <end position="594"/>
    </location>
</feature>
<dbReference type="EMBL" id="CM001218">
    <property type="protein sequence ID" value="AES67322.1"/>
    <property type="molecule type" value="Genomic_DNA"/>
</dbReference>
<dbReference type="eggNOG" id="KOG2448">
    <property type="taxonomic scope" value="Eukaryota"/>
</dbReference>
<evidence type="ECO:0000256" key="1">
    <source>
        <dbReference type="ARBA" id="ARBA00001946"/>
    </source>
</evidence>
<evidence type="ECO:0000256" key="8">
    <source>
        <dbReference type="ARBA" id="ARBA00023014"/>
    </source>
</evidence>
<reference evidence="20 23" key="2">
    <citation type="journal article" date="2014" name="BMC Genomics">
        <title>An improved genome release (version Mt4.0) for the model legume Medicago truncatula.</title>
        <authorList>
            <person name="Tang H."/>
            <person name="Krishnakumar V."/>
            <person name="Bidwell S."/>
            <person name="Rosen B."/>
            <person name="Chan A."/>
            <person name="Zhou S."/>
            <person name="Gentzbittel L."/>
            <person name="Childs K.L."/>
            <person name="Yandell M."/>
            <person name="Gundlach H."/>
            <person name="Mayer K.F."/>
            <person name="Schwartz D.C."/>
            <person name="Town C.D."/>
        </authorList>
    </citation>
    <scope>GENOME REANNOTATION</scope>
    <source>
        <strain evidence="22 23">cv. Jemalong A17</strain>
    </source>
</reference>
<evidence type="ECO:0000256" key="17">
    <source>
        <dbReference type="SAM" id="MobiDB-lite"/>
    </source>
</evidence>
<evidence type="ECO:0000256" key="6">
    <source>
        <dbReference type="ARBA" id="ARBA00022842"/>
    </source>
</evidence>
<dbReference type="OrthoDB" id="3851628at2759"/>
<evidence type="ECO:0000256" key="12">
    <source>
        <dbReference type="ARBA" id="ARBA00029436"/>
    </source>
</evidence>
<evidence type="ECO:0000256" key="10">
    <source>
        <dbReference type="ARBA" id="ARBA00023304"/>
    </source>
</evidence>
<comment type="cofactor">
    <cofactor evidence="15">
        <name>[2Fe-2S] cluster</name>
        <dbReference type="ChEBI" id="CHEBI:190135"/>
    </cofactor>
</comment>
<reference evidence="21" key="4">
    <citation type="journal article" date="2018" name="Nat. Plants">
        <title>Whole-genome landscape of Medicago truncatula symbiotic genes.</title>
        <authorList>
            <person name="Pecrix Y."/>
            <person name="Gamas P."/>
            <person name="Carrere S."/>
        </authorList>
    </citation>
    <scope>NUCLEOTIDE SEQUENCE</scope>
    <source>
        <tissue evidence="21">Leaves</tissue>
    </source>
</reference>
<evidence type="ECO:0000256" key="3">
    <source>
        <dbReference type="ARBA" id="ARBA00022605"/>
    </source>
</evidence>
<dbReference type="PANTHER" id="PTHR21000:SF5">
    <property type="entry name" value="DIHYDROXY-ACID DEHYDRATASE, MITOCHONDRIAL"/>
    <property type="match status" value="1"/>
</dbReference>
<comment type="catalytic activity">
    <reaction evidence="16">
        <text>(2R,3R)-2,3-dihydroxy-3-methylpentanoate = (S)-3-methyl-2-oxopentanoate + H2O</text>
        <dbReference type="Rhea" id="RHEA:27694"/>
        <dbReference type="ChEBI" id="CHEBI:15377"/>
        <dbReference type="ChEBI" id="CHEBI:35146"/>
        <dbReference type="ChEBI" id="CHEBI:49258"/>
        <dbReference type="EC" id="4.2.1.9"/>
    </reaction>
    <physiologicalReaction direction="left-to-right" evidence="16">
        <dbReference type="Rhea" id="RHEA:27695"/>
    </physiologicalReaction>
</comment>
<keyword evidence="4" id="KW-0001">2Fe-2S</keyword>
<dbReference type="InterPro" id="IPR042096">
    <property type="entry name" value="Dihydro-acid_dehy_C"/>
</dbReference>
<dbReference type="InterPro" id="IPR056740">
    <property type="entry name" value="ILV_EDD_C"/>
</dbReference>
<evidence type="ECO:0000256" key="13">
    <source>
        <dbReference type="ARBA" id="ARBA00029437"/>
    </source>
</evidence>
<dbReference type="Gramene" id="rna11857">
    <property type="protein sequence ID" value="RHN75624.1"/>
    <property type="gene ID" value="gene11857"/>
</dbReference>
<gene>
    <name evidence="22" type="primary">11422645</name>
    <name evidence="20" type="ordered locus">MTR_2g089340</name>
    <name evidence="21" type="ORF">MtrunA17_Chr2g0323281</name>
</gene>
<dbReference type="PROSITE" id="PS00887">
    <property type="entry name" value="ILVD_EDD_2"/>
    <property type="match status" value="1"/>
</dbReference>
<keyword evidence="9 21" id="KW-0456">Lyase</keyword>
<feature type="domain" description="Dihydroxy-acid/6-phosphogluconate dehydratase N-terminal" evidence="18">
    <location>
        <begin position="75"/>
        <end position="392"/>
    </location>
</feature>
<evidence type="ECO:0000256" key="7">
    <source>
        <dbReference type="ARBA" id="ARBA00023004"/>
    </source>
</evidence>
<dbReference type="InterPro" id="IPR004404">
    <property type="entry name" value="DihydroxyA_deHydtase"/>
</dbReference>
<dbReference type="EC" id="4.2.1.9" evidence="14"/>
<evidence type="ECO:0000313" key="22">
    <source>
        <dbReference type="EnsemblPlants" id="AES67322"/>
    </source>
</evidence>
<keyword evidence="23" id="KW-1185">Reference proteome</keyword>
<dbReference type="InterPro" id="IPR037237">
    <property type="entry name" value="IlvD/EDD_N"/>
</dbReference>
<accession>G7IRL3</accession>
<evidence type="ECO:0000256" key="9">
    <source>
        <dbReference type="ARBA" id="ARBA00023239"/>
    </source>
</evidence>
<evidence type="ECO:0000256" key="16">
    <source>
        <dbReference type="ARBA" id="ARBA00052865"/>
    </source>
</evidence>
<dbReference type="STRING" id="3880.G7IRL3"/>
<dbReference type="Pfam" id="PF00920">
    <property type="entry name" value="ILVD_EDD_N"/>
    <property type="match status" value="1"/>
</dbReference>
<comment type="similarity">
    <text evidence="2">Belongs to the IlvD/Edd family.</text>
</comment>
<evidence type="ECO:0000313" key="21">
    <source>
        <dbReference type="EMBL" id="RHN75624.1"/>
    </source>
</evidence>
<dbReference type="NCBIfam" id="TIGR00110">
    <property type="entry name" value="ilvD"/>
    <property type="match status" value="1"/>
</dbReference>
<dbReference type="InterPro" id="IPR050165">
    <property type="entry name" value="DHAD_IlvD/Edd"/>
</dbReference>
<keyword evidence="7" id="KW-0408">Iron</keyword>
<dbReference type="UniPathway" id="UPA00049">
    <property type="reaction ID" value="UER00061"/>
</dbReference>
<proteinExistence type="inferred from homology"/>
<evidence type="ECO:0000256" key="2">
    <source>
        <dbReference type="ARBA" id="ARBA00006486"/>
    </source>
</evidence>
<dbReference type="InterPro" id="IPR020558">
    <property type="entry name" value="DiOHA_6PGluconate_deHydtase_CS"/>
</dbReference>
<evidence type="ECO:0000313" key="23">
    <source>
        <dbReference type="Proteomes" id="UP000002051"/>
    </source>
</evidence>
<comment type="cofactor">
    <cofactor evidence="1">
        <name>Mg(2+)</name>
        <dbReference type="ChEBI" id="CHEBI:18420"/>
    </cofactor>
</comment>
<comment type="catalytic activity">
    <reaction evidence="11">
        <text>(2R)-2,3-dihydroxy-3-methylbutanoate = 3-methyl-2-oxobutanoate + H2O</text>
        <dbReference type="Rhea" id="RHEA:24809"/>
        <dbReference type="ChEBI" id="CHEBI:11851"/>
        <dbReference type="ChEBI" id="CHEBI:15377"/>
        <dbReference type="ChEBI" id="CHEBI:49072"/>
        <dbReference type="EC" id="4.2.1.9"/>
    </reaction>
    <physiologicalReaction direction="left-to-right" evidence="11">
        <dbReference type="Rhea" id="RHEA:24810"/>
    </physiologicalReaction>
</comment>
<dbReference type="SUPFAM" id="SSF52016">
    <property type="entry name" value="LeuD/IlvD-like"/>
    <property type="match status" value="1"/>
</dbReference>
<evidence type="ECO:0000313" key="20">
    <source>
        <dbReference type="EMBL" id="AES67322.1"/>
    </source>
</evidence>
<dbReference type="InterPro" id="IPR000581">
    <property type="entry name" value="ILV_EDD_N"/>
</dbReference>
<comment type="pathway">
    <text evidence="13">Amino-acid biosynthesis; L-isoleucine biosynthesis; L-isoleucine from 2-oxobutanoate: step 3/4.</text>
</comment>
<evidence type="ECO:0000259" key="19">
    <source>
        <dbReference type="Pfam" id="PF24877"/>
    </source>
</evidence>
<dbReference type="Pfam" id="PF24877">
    <property type="entry name" value="ILV_EDD_C"/>
    <property type="match status" value="1"/>
</dbReference>
<dbReference type="SUPFAM" id="SSF143975">
    <property type="entry name" value="IlvD/EDD N-terminal domain-like"/>
    <property type="match status" value="1"/>
</dbReference>
<dbReference type="Proteomes" id="UP000265566">
    <property type="component" value="Chromosome 2"/>
</dbReference>
<evidence type="ECO:0000256" key="15">
    <source>
        <dbReference type="ARBA" id="ARBA00034078"/>
    </source>
</evidence>
<dbReference type="PANTHER" id="PTHR21000">
    <property type="entry name" value="DIHYDROXY-ACID DEHYDRATASE DAD"/>
    <property type="match status" value="1"/>
</dbReference>
<dbReference type="PaxDb" id="3880-AES67322"/>
<keyword evidence="10" id="KW-0100">Branched-chain amino acid biosynthesis</keyword>
<dbReference type="GO" id="GO:0009097">
    <property type="term" value="P:isoleucine biosynthetic process"/>
    <property type="evidence" value="ECO:0007669"/>
    <property type="project" value="UniProtKB-UniPathway"/>
</dbReference>
<evidence type="ECO:0000256" key="4">
    <source>
        <dbReference type="ARBA" id="ARBA00022714"/>
    </source>
</evidence>
<sequence length="598" mass="64051">MQSTLFSPTYTALFPTHTPTPSRRISVKSSISTNPPSIEPTKLNKYSSRITEPKSQGASQAILYGVGLSDADLKKPQVGVSSVWYEGNTCNMHLLHLSEAVKEGVAEAGMIPFRFNTIGVSDAISMGTRGMCYSLQSRDLIADSIETVMAAQWYDGNISIPGCDKNMPGTIIAMGRLNRPSIMVYGGTIKPGHFQGDTFDIVSAFQIYGEYVSGSISDEHRQNVIRNSCPGAGACGGMYTANTMASAIEAMGMSLPYSSSTPAEDPLKLDECRLAGKYLLELLKMDLKPRDIITRKSLRNAMVIVMALGGSTNAVLHLIAIAKSVGIELTLDDFQKVSDEVPFIADLKPSGKYVMEDVHKIGGTPAVIRYLLEQGFLDGDCMTVTGKTLAENAELFPPLSEGQEIIRPIENPIKKTAHIQILYGNLAPQGSVAKITGKEGLYFSGPALVFEGEEAMIAAISENPLSFKGKVVIIRGEGPKGGPGMPEMLTPTSAIMGAGLGKDVALLTDGRFSGGSHGFVVGHICPEAQEGGPIGLVQNGDVINVDVKNKRIDVIVSDEEMEARKKKWSAPPYKANQGVLYKYIKNVKPASSGCVTDE</sequence>
<evidence type="ECO:0000256" key="5">
    <source>
        <dbReference type="ARBA" id="ARBA00022723"/>
    </source>
</evidence>
<dbReference type="GO" id="GO:0009082">
    <property type="term" value="P:branched-chain amino acid biosynthetic process"/>
    <property type="evidence" value="ECO:0000318"/>
    <property type="project" value="GO_Central"/>
</dbReference>
<evidence type="ECO:0000256" key="11">
    <source>
        <dbReference type="ARBA" id="ARBA00029304"/>
    </source>
</evidence>
<dbReference type="GO" id="GO:0009099">
    <property type="term" value="P:L-valine biosynthetic process"/>
    <property type="evidence" value="ECO:0007669"/>
    <property type="project" value="UniProtKB-UniPathway"/>
</dbReference>
<organism evidence="20 23">
    <name type="scientific">Medicago truncatula</name>
    <name type="common">Barrel medic</name>
    <name type="synonym">Medicago tribuloides</name>
    <dbReference type="NCBI Taxonomy" id="3880"/>
    <lineage>
        <taxon>Eukaryota</taxon>
        <taxon>Viridiplantae</taxon>
        <taxon>Streptophyta</taxon>
        <taxon>Embryophyta</taxon>
        <taxon>Tracheophyta</taxon>
        <taxon>Spermatophyta</taxon>
        <taxon>Magnoliopsida</taxon>
        <taxon>eudicotyledons</taxon>
        <taxon>Gunneridae</taxon>
        <taxon>Pentapetalae</taxon>
        <taxon>rosids</taxon>
        <taxon>fabids</taxon>
        <taxon>Fabales</taxon>
        <taxon>Fabaceae</taxon>
        <taxon>Papilionoideae</taxon>
        <taxon>50 kb inversion clade</taxon>
        <taxon>NPAAA clade</taxon>
        <taxon>Hologalegina</taxon>
        <taxon>IRL clade</taxon>
        <taxon>Trifolieae</taxon>
        <taxon>Medicago</taxon>
    </lineage>
</organism>
<dbReference type="GO" id="GO:0004160">
    <property type="term" value="F:dihydroxy-acid dehydratase activity"/>
    <property type="evidence" value="ECO:0000318"/>
    <property type="project" value="GO_Central"/>
</dbReference>
<keyword evidence="3" id="KW-0028">Amino-acid biosynthesis</keyword>
<feature type="compositionally biased region" description="Polar residues" evidence="17">
    <location>
        <begin position="17"/>
        <end position="36"/>
    </location>
</feature>
<protein>
    <recommendedName>
        <fullName evidence="14">dihydroxy-acid dehydratase</fullName>
        <ecNumber evidence="14">4.2.1.9</ecNumber>
    </recommendedName>
</protein>
<evidence type="ECO:0000256" key="14">
    <source>
        <dbReference type="ARBA" id="ARBA00029490"/>
    </source>
</evidence>
<dbReference type="ProMEX" id="G7IRL3"/>
<dbReference type="Gene3D" id="3.50.30.80">
    <property type="entry name" value="IlvD/EDD C-terminal domain-like"/>
    <property type="match status" value="1"/>
</dbReference>
<name>G7IRL3_MEDTR</name>
<dbReference type="OMA" id="STQGRNM"/>
<keyword evidence="6" id="KW-0460">Magnesium</keyword>
<dbReference type="FunFam" id="3.50.30.80:FF:000001">
    <property type="entry name" value="Dihydroxy-acid dehydratase"/>
    <property type="match status" value="1"/>
</dbReference>
<evidence type="ECO:0000259" key="18">
    <source>
        <dbReference type="Pfam" id="PF00920"/>
    </source>
</evidence>
<reference evidence="20 23" key="1">
    <citation type="journal article" date="2011" name="Nature">
        <title>The Medicago genome provides insight into the evolution of rhizobial symbioses.</title>
        <authorList>
            <person name="Young N.D."/>
            <person name="Debelle F."/>
            <person name="Oldroyd G.E."/>
            <person name="Geurts R."/>
            <person name="Cannon S.B."/>
            <person name="Udvardi M.K."/>
            <person name="Benedito V.A."/>
            <person name="Mayer K.F."/>
            <person name="Gouzy J."/>
            <person name="Schoof H."/>
            <person name="Van de Peer Y."/>
            <person name="Proost S."/>
            <person name="Cook D.R."/>
            <person name="Meyers B.C."/>
            <person name="Spannagl M."/>
            <person name="Cheung F."/>
            <person name="De Mita S."/>
            <person name="Krishnakumar V."/>
            <person name="Gundlach H."/>
            <person name="Zhou S."/>
            <person name="Mudge J."/>
            <person name="Bharti A.K."/>
            <person name="Murray J.D."/>
            <person name="Naoumkina M.A."/>
            <person name="Rosen B."/>
            <person name="Silverstein K.A."/>
            <person name="Tang H."/>
            <person name="Rombauts S."/>
            <person name="Zhao P.X."/>
            <person name="Zhou P."/>
            <person name="Barbe V."/>
            <person name="Bardou P."/>
            <person name="Bechner M."/>
            <person name="Bellec A."/>
            <person name="Berger A."/>
            <person name="Berges H."/>
            <person name="Bidwell S."/>
            <person name="Bisseling T."/>
            <person name="Choisne N."/>
            <person name="Couloux A."/>
            <person name="Denny R."/>
            <person name="Deshpande S."/>
            <person name="Dai X."/>
            <person name="Doyle J.J."/>
            <person name="Dudez A.M."/>
            <person name="Farmer A.D."/>
            <person name="Fouteau S."/>
            <person name="Franken C."/>
            <person name="Gibelin C."/>
            <person name="Gish J."/>
            <person name="Goldstein S."/>
            <person name="Gonzalez A.J."/>
            <person name="Green P.J."/>
            <person name="Hallab A."/>
            <person name="Hartog M."/>
            <person name="Hua A."/>
            <person name="Humphray S.J."/>
            <person name="Jeong D.H."/>
            <person name="Jing Y."/>
            <person name="Jocker A."/>
            <person name="Kenton S.M."/>
            <person name="Kim D.J."/>
            <person name="Klee K."/>
            <person name="Lai H."/>
            <person name="Lang C."/>
            <person name="Lin S."/>
            <person name="Macmil S.L."/>
            <person name="Magdelenat G."/>
            <person name="Matthews L."/>
            <person name="McCorrison J."/>
            <person name="Monaghan E.L."/>
            <person name="Mun J.H."/>
            <person name="Najar F.Z."/>
            <person name="Nicholson C."/>
            <person name="Noirot C."/>
            <person name="O'Bleness M."/>
            <person name="Paule C.R."/>
            <person name="Poulain J."/>
            <person name="Prion F."/>
            <person name="Qin B."/>
            <person name="Qu C."/>
            <person name="Retzel E.F."/>
            <person name="Riddle C."/>
            <person name="Sallet E."/>
            <person name="Samain S."/>
            <person name="Samson N."/>
            <person name="Sanders I."/>
            <person name="Saurat O."/>
            <person name="Scarpelli C."/>
            <person name="Schiex T."/>
            <person name="Segurens B."/>
            <person name="Severin A.J."/>
            <person name="Sherrier D.J."/>
            <person name="Shi R."/>
            <person name="Sims S."/>
            <person name="Singer S.R."/>
            <person name="Sinharoy S."/>
            <person name="Sterck L."/>
            <person name="Viollet A."/>
            <person name="Wang B.B."/>
            <person name="Wang K."/>
            <person name="Wang M."/>
            <person name="Wang X."/>
            <person name="Warfsmann J."/>
            <person name="Weissenbach J."/>
            <person name="White D.D."/>
            <person name="White J.D."/>
            <person name="Wiley G.B."/>
            <person name="Wincker P."/>
            <person name="Xing Y."/>
            <person name="Yang L."/>
            <person name="Yao Z."/>
            <person name="Ying F."/>
            <person name="Zhai J."/>
            <person name="Zhou L."/>
            <person name="Zuber A."/>
            <person name="Denarie J."/>
            <person name="Dixon R.A."/>
            <person name="May G.D."/>
            <person name="Schwartz D.C."/>
            <person name="Rogers J."/>
            <person name="Quetier F."/>
            <person name="Town C.D."/>
            <person name="Roe B.A."/>
        </authorList>
    </citation>
    <scope>NUCLEOTIDE SEQUENCE [LARGE SCALE GENOMIC DNA]</scope>
    <source>
        <strain evidence="20">A17</strain>
        <strain evidence="22 23">cv. Jemalong A17</strain>
    </source>
</reference>
<dbReference type="HAMAP" id="MF_00012">
    <property type="entry name" value="IlvD"/>
    <property type="match status" value="1"/>
</dbReference>
<dbReference type="GO" id="GO:0051537">
    <property type="term" value="F:2 iron, 2 sulfur cluster binding"/>
    <property type="evidence" value="ECO:0007669"/>
    <property type="project" value="UniProtKB-KW"/>
</dbReference>
<dbReference type="NCBIfam" id="NF002068">
    <property type="entry name" value="PRK00911.1"/>
    <property type="match status" value="1"/>
</dbReference>
<dbReference type="KEGG" id="mtr:11422645"/>
<keyword evidence="8" id="KW-0411">Iron-sulfur</keyword>
<dbReference type="HOGENOM" id="CLU_014271_4_2_1"/>
<comment type="pathway">
    <text evidence="12">Amino-acid biosynthesis; L-valine biosynthesis; L-valine from pyruvate: step 3/4.</text>
</comment>
<feature type="region of interest" description="Disordered" evidence="17">
    <location>
        <begin position="15"/>
        <end position="43"/>
    </location>
</feature>
<dbReference type="EnsemblPlants" id="AES67322">
    <property type="protein sequence ID" value="AES67322"/>
    <property type="gene ID" value="MTR_2g089340"/>
</dbReference>
<dbReference type="EMBL" id="PSQE01000002">
    <property type="protein sequence ID" value="RHN75624.1"/>
    <property type="molecule type" value="Genomic_DNA"/>
</dbReference>
<dbReference type="AlphaFoldDB" id="G7IRL3"/>